<name>A0A9P4UQS6_9PEZI</name>
<dbReference type="Gene3D" id="2.60.40.420">
    <property type="entry name" value="Cupredoxins - blue copper proteins"/>
    <property type="match status" value="3"/>
</dbReference>
<dbReference type="GO" id="GO:0005507">
    <property type="term" value="F:copper ion binding"/>
    <property type="evidence" value="ECO:0007669"/>
    <property type="project" value="InterPro"/>
</dbReference>
<dbReference type="PROSITE" id="PS00080">
    <property type="entry name" value="MULTICOPPER_OXIDASE2"/>
    <property type="match status" value="1"/>
</dbReference>
<keyword evidence="3" id="KW-0560">Oxidoreductase</keyword>
<dbReference type="InterPro" id="IPR045087">
    <property type="entry name" value="Cu-oxidase_fam"/>
</dbReference>
<dbReference type="InterPro" id="IPR011707">
    <property type="entry name" value="Cu-oxidase-like_N"/>
</dbReference>
<dbReference type="OrthoDB" id="262547at2759"/>
<dbReference type="PANTHER" id="PTHR48267">
    <property type="entry name" value="CUPREDOXIN SUPERFAMILY PROTEIN"/>
    <property type="match status" value="1"/>
</dbReference>
<comment type="similarity">
    <text evidence="1">Belongs to the multicopper oxidase family.</text>
</comment>
<evidence type="ECO:0000313" key="9">
    <source>
        <dbReference type="Proteomes" id="UP000799441"/>
    </source>
</evidence>
<evidence type="ECO:0000313" key="8">
    <source>
        <dbReference type="EMBL" id="KAF2721831.1"/>
    </source>
</evidence>
<evidence type="ECO:0000256" key="3">
    <source>
        <dbReference type="ARBA" id="ARBA00023002"/>
    </source>
</evidence>
<evidence type="ECO:0000256" key="1">
    <source>
        <dbReference type="ARBA" id="ARBA00010609"/>
    </source>
</evidence>
<feature type="compositionally biased region" description="Polar residues" evidence="5">
    <location>
        <begin position="531"/>
        <end position="557"/>
    </location>
</feature>
<evidence type="ECO:0000259" key="6">
    <source>
        <dbReference type="Pfam" id="PF07731"/>
    </source>
</evidence>
<dbReference type="AlphaFoldDB" id="A0A9P4UQS6"/>
<dbReference type="EMBL" id="MU003787">
    <property type="protein sequence ID" value="KAF2721831.1"/>
    <property type="molecule type" value="Genomic_DNA"/>
</dbReference>
<protein>
    <submittedName>
        <fullName evidence="8">Bilirubin oxidase</fullName>
    </submittedName>
</protein>
<evidence type="ECO:0000259" key="7">
    <source>
        <dbReference type="Pfam" id="PF07732"/>
    </source>
</evidence>
<dbReference type="Proteomes" id="UP000799441">
    <property type="component" value="Unassembled WGS sequence"/>
</dbReference>
<sequence length="596" mass="65662">MFQKPLPIPPVATPIVSQQINGITVDFYETYIQSFQQQVYPDLGPANLVGYNGTAPGPTYYVQRGHETIIRYYNKGTEDSVIHLHGSASHAAWDGWAMDAVHPGQWKDYYYPNYETARPMWYHDHDDGHTASHAYYGQAGVYIVYDPAEDVLGLPTGKYDVPLTITDKKYQANGDLASPTGDPMNFFGDIIQVNEQPWPYLSVEPRKYRFRLFDMSLSRVYNLYFADASGNQIPFQIIGSDSGLFGSPVSAQAVTIASGERYEVVIDFSAYKGQKIVLGNQMSQAQVQEYANTNKVMQFNVGTTVSDNTNNGNVPGVLNGNIAWPASRDTVDHVFNFQMGGDATWTINGVSFEDVNNRVLARPPQGTVELWELRHTGGPAVHPVHVHLVNLQIVSRTGGRSLQPYETAGLKDIVYLEPGEVVRVRAFYGPWNGVYMFHCHNLIHEDNAMMAVFNTTALAGLGYEYDSTQQYSDPMDTRFAPRDYDAADWSQGAIISAMSSLGALSAYAQATALIAAENLSGYGFPSTSVQAQPSVYTPTPTTSKSNPYSPPGRQSPTGRPGRGSFFNRREEGDLDVLTPLDSIVTPAPSVALAFRA</sequence>
<keyword evidence="9" id="KW-1185">Reference proteome</keyword>
<dbReference type="SUPFAM" id="SSF49503">
    <property type="entry name" value="Cupredoxins"/>
    <property type="match status" value="3"/>
</dbReference>
<evidence type="ECO:0000256" key="4">
    <source>
        <dbReference type="ARBA" id="ARBA00023008"/>
    </source>
</evidence>
<keyword evidence="4" id="KW-0186">Copper</keyword>
<comment type="caution">
    <text evidence="8">The sequence shown here is derived from an EMBL/GenBank/DDBJ whole genome shotgun (WGS) entry which is preliminary data.</text>
</comment>
<dbReference type="InterPro" id="IPR002355">
    <property type="entry name" value="Cu_oxidase_Cu_BS"/>
</dbReference>
<organism evidence="8 9">
    <name type="scientific">Polychaeton citri CBS 116435</name>
    <dbReference type="NCBI Taxonomy" id="1314669"/>
    <lineage>
        <taxon>Eukaryota</taxon>
        <taxon>Fungi</taxon>
        <taxon>Dikarya</taxon>
        <taxon>Ascomycota</taxon>
        <taxon>Pezizomycotina</taxon>
        <taxon>Dothideomycetes</taxon>
        <taxon>Dothideomycetidae</taxon>
        <taxon>Capnodiales</taxon>
        <taxon>Capnodiaceae</taxon>
        <taxon>Polychaeton</taxon>
    </lineage>
</organism>
<evidence type="ECO:0000256" key="2">
    <source>
        <dbReference type="ARBA" id="ARBA00022723"/>
    </source>
</evidence>
<dbReference type="GO" id="GO:0016491">
    <property type="term" value="F:oxidoreductase activity"/>
    <property type="evidence" value="ECO:0007669"/>
    <property type="project" value="UniProtKB-KW"/>
</dbReference>
<feature type="domain" description="Plastocyanin-like" evidence="7">
    <location>
        <begin position="37"/>
        <end position="148"/>
    </location>
</feature>
<dbReference type="InterPro" id="IPR011706">
    <property type="entry name" value="Cu-oxidase_C"/>
</dbReference>
<evidence type="ECO:0000256" key="5">
    <source>
        <dbReference type="SAM" id="MobiDB-lite"/>
    </source>
</evidence>
<feature type="domain" description="Plastocyanin-like" evidence="6">
    <location>
        <begin position="335"/>
        <end position="456"/>
    </location>
</feature>
<reference evidence="8" key="1">
    <citation type="journal article" date="2020" name="Stud. Mycol.">
        <title>101 Dothideomycetes genomes: a test case for predicting lifestyles and emergence of pathogens.</title>
        <authorList>
            <person name="Haridas S."/>
            <person name="Albert R."/>
            <person name="Binder M."/>
            <person name="Bloem J."/>
            <person name="Labutti K."/>
            <person name="Salamov A."/>
            <person name="Andreopoulos B."/>
            <person name="Baker S."/>
            <person name="Barry K."/>
            <person name="Bills G."/>
            <person name="Bluhm B."/>
            <person name="Cannon C."/>
            <person name="Castanera R."/>
            <person name="Culley D."/>
            <person name="Daum C."/>
            <person name="Ezra D."/>
            <person name="Gonzalez J."/>
            <person name="Henrissat B."/>
            <person name="Kuo A."/>
            <person name="Liang C."/>
            <person name="Lipzen A."/>
            <person name="Lutzoni F."/>
            <person name="Magnuson J."/>
            <person name="Mondo S."/>
            <person name="Nolan M."/>
            <person name="Ohm R."/>
            <person name="Pangilinan J."/>
            <person name="Park H.-J."/>
            <person name="Ramirez L."/>
            <person name="Alfaro M."/>
            <person name="Sun H."/>
            <person name="Tritt A."/>
            <person name="Yoshinaga Y."/>
            <person name="Zwiers L.-H."/>
            <person name="Turgeon B."/>
            <person name="Goodwin S."/>
            <person name="Spatafora J."/>
            <person name="Crous P."/>
            <person name="Grigoriev I."/>
        </authorList>
    </citation>
    <scope>NUCLEOTIDE SEQUENCE</scope>
    <source>
        <strain evidence="8">CBS 116435</strain>
    </source>
</reference>
<keyword evidence="2" id="KW-0479">Metal-binding</keyword>
<proteinExistence type="inferred from homology"/>
<feature type="region of interest" description="Disordered" evidence="5">
    <location>
        <begin position="531"/>
        <end position="567"/>
    </location>
</feature>
<dbReference type="Pfam" id="PF07731">
    <property type="entry name" value="Cu-oxidase_2"/>
    <property type="match status" value="1"/>
</dbReference>
<dbReference type="Pfam" id="PF07732">
    <property type="entry name" value="Cu-oxidase_3"/>
    <property type="match status" value="1"/>
</dbReference>
<accession>A0A9P4UQS6</accession>
<dbReference type="InterPro" id="IPR008972">
    <property type="entry name" value="Cupredoxin"/>
</dbReference>
<dbReference type="PANTHER" id="PTHR48267:SF1">
    <property type="entry name" value="BILIRUBIN OXIDASE"/>
    <property type="match status" value="1"/>
</dbReference>
<gene>
    <name evidence="8" type="ORF">K431DRAFT_320093</name>
</gene>